<evidence type="ECO:0000256" key="1">
    <source>
        <dbReference type="ARBA" id="ARBA00011028"/>
    </source>
</evidence>
<evidence type="ECO:0000256" key="2">
    <source>
        <dbReference type="ARBA" id="ARBA00022448"/>
    </source>
</evidence>
<evidence type="ECO:0000256" key="5">
    <source>
        <dbReference type="SAM" id="SignalP"/>
    </source>
</evidence>
<dbReference type="AlphaFoldDB" id="A0A2I1M3M1"/>
<accession>A0A2I1M3M1</accession>
<feature type="signal peptide" evidence="5">
    <location>
        <begin position="1"/>
        <end position="25"/>
    </location>
</feature>
<sequence>MKYKKMALVLALGVGLSACNNQQPAEDNAKNNTETTVEDAKDAQKENVEENDNQKEEKDKTENSDQAVESPTIYSSFYPIYNLTKQIAGDKFDVKSFTNLKTESHGWEPSAKDIAELSDSQVMFINGAGMEEWEDSLEDSSDIELINTTENVELIKGSHDHEHEDEDHDHEHEEENEEMNEEHDHENEEETSEENEQADDHEHEDQEEEHHHHHGEFDPHTWLSPKNGIAQAKVIADKLSEIDPANKDYYMDNYKEIEDELNAMIDEYTDKFASVDNKNFLVSHQAFGYLARDFGLTQNALTSLTSTEDADAKTLKDAVDKANELGINTIFYEMGGSDKSAKTIADEIGAKTVPLNTLEYATDEELNDDTTYQDLIQYNLEELYKSMEK</sequence>
<feature type="compositionally biased region" description="Acidic residues" evidence="4">
    <location>
        <begin position="163"/>
        <end position="197"/>
    </location>
</feature>
<dbReference type="GO" id="GO:0046872">
    <property type="term" value="F:metal ion binding"/>
    <property type="evidence" value="ECO:0007669"/>
    <property type="project" value="InterPro"/>
</dbReference>
<feature type="compositionally biased region" description="Basic and acidic residues" evidence="4">
    <location>
        <begin position="198"/>
        <end position="219"/>
    </location>
</feature>
<dbReference type="InterPro" id="IPR050492">
    <property type="entry name" value="Bact_metal-bind_prot9"/>
</dbReference>
<feature type="compositionally biased region" description="Basic and acidic residues" evidence="4">
    <location>
        <begin position="38"/>
        <end position="63"/>
    </location>
</feature>
<dbReference type="InterPro" id="IPR006127">
    <property type="entry name" value="ZnuA-like"/>
</dbReference>
<protein>
    <submittedName>
        <fullName evidence="6">Zinc ABC transporter substrate-binding protein</fullName>
    </submittedName>
</protein>
<feature type="compositionally biased region" description="Polar residues" evidence="4">
    <location>
        <begin position="19"/>
        <end position="35"/>
    </location>
</feature>
<comment type="similarity">
    <text evidence="1">Belongs to the bacterial solute-binding protein 9 family.</text>
</comment>
<dbReference type="RefSeq" id="WP_101541015.1">
    <property type="nucleotide sequence ID" value="NZ_PKGS01000012.1"/>
</dbReference>
<dbReference type="Gene3D" id="3.40.50.1980">
    <property type="entry name" value="Nitrogenase molybdenum iron protein domain"/>
    <property type="match status" value="2"/>
</dbReference>
<dbReference type="EMBL" id="PKGS01000012">
    <property type="protein sequence ID" value="PKZ14714.1"/>
    <property type="molecule type" value="Genomic_DNA"/>
</dbReference>
<proteinExistence type="inferred from homology"/>
<evidence type="ECO:0000256" key="3">
    <source>
        <dbReference type="ARBA" id="ARBA00022729"/>
    </source>
</evidence>
<evidence type="ECO:0000313" key="7">
    <source>
        <dbReference type="Proteomes" id="UP000234335"/>
    </source>
</evidence>
<feature type="region of interest" description="Disordered" evidence="4">
    <location>
        <begin position="158"/>
        <end position="224"/>
    </location>
</feature>
<keyword evidence="2" id="KW-0813">Transport</keyword>
<dbReference type="PANTHER" id="PTHR42953:SF3">
    <property type="entry name" value="HIGH-AFFINITY ZINC UPTAKE SYSTEM PROTEIN ZNUA"/>
    <property type="match status" value="1"/>
</dbReference>
<comment type="caution">
    <text evidence="6">The sequence shown here is derived from an EMBL/GenBank/DDBJ whole genome shotgun (WGS) entry which is preliminary data.</text>
</comment>
<gene>
    <name evidence="6" type="ORF">CYJ34_09355</name>
</gene>
<dbReference type="GO" id="GO:0030001">
    <property type="term" value="P:metal ion transport"/>
    <property type="evidence" value="ECO:0007669"/>
    <property type="project" value="InterPro"/>
</dbReference>
<dbReference type="SUPFAM" id="SSF53807">
    <property type="entry name" value="Helical backbone' metal receptor"/>
    <property type="match status" value="1"/>
</dbReference>
<evidence type="ECO:0000256" key="4">
    <source>
        <dbReference type="SAM" id="MobiDB-lite"/>
    </source>
</evidence>
<name>A0A2I1M3M1_9FIRM</name>
<evidence type="ECO:0000313" key="6">
    <source>
        <dbReference type="EMBL" id="PKZ14714.1"/>
    </source>
</evidence>
<feature type="chain" id="PRO_5038814696" evidence="5">
    <location>
        <begin position="26"/>
        <end position="389"/>
    </location>
</feature>
<dbReference type="Pfam" id="PF01297">
    <property type="entry name" value="ZnuA"/>
    <property type="match status" value="1"/>
</dbReference>
<feature type="region of interest" description="Disordered" evidence="4">
    <location>
        <begin position="19"/>
        <end position="69"/>
    </location>
</feature>
<reference evidence="6 7" key="1">
    <citation type="submission" date="2017-12" db="EMBL/GenBank/DDBJ databases">
        <title>Phylogenetic diversity of female urinary microbiome.</title>
        <authorList>
            <person name="Thomas-White K."/>
            <person name="Wolfe A.J."/>
        </authorList>
    </citation>
    <scope>NUCLEOTIDE SEQUENCE [LARGE SCALE GENOMIC DNA]</scope>
    <source>
        <strain evidence="6 7">UMB0119</strain>
    </source>
</reference>
<dbReference type="PROSITE" id="PS51257">
    <property type="entry name" value="PROKAR_LIPOPROTEIN"/>
    <property type="match status" value="1"/>
</dbReference>
<dbReference type="PANTHER" id="PTHR42953">
    <property type="entry name" value="HIGH-AFFINITY ZINC UPTAKE SYSTEM PROTEIN ZNUA-RELATED"/>
    <property type="match status" value="1"/>
</dbReference>
<dbReference type="Proteomes" id="UP000234335">
    <property type="component" value="Unassembled WGS sequence"/>
</dbReference>
<keyword evidence="7" id="KW-1185">Reference proteome</keyword>
<organism evidence="6 7">
    <name type="scientific">Anaerococcus octavius</name>
    <dbReference type="NCBI Taxonomy" id="54007"/>
    <lineage>
        <taxon>Bacteria</taxon>
        <taxon>Bacillati</taxon>
        <taxon>Bacillota</taxon>
        <taxon>Tissierellia</taxon>
        <taxon>Tissierellales</taxon>
        <taxon>Peptoniphilaceae</taxon>
        <taxon>Anaerococcus</taxon>
    </lineage>
</organism>
<keyword evidence="3 5" id="KW-0732">Signal</keyword>